<organism evidence="2 3">
    <name type="scientific">Clostridium thailandense</name>
    <dbReference type="NCBI Taxonomy" id="2794346"/>
    <lineage>
        <taxon>Bacteria</taxon>
        <taxon>Bacillati</taxon>
        <taxon>Bacillota</taxon>
        <taxon>Clostridia</taxon>
        <taxon>Eubacteriales</taxon>
        <taxon>Clostridiaceae</taxon>
        <taxon>Clostridium</taxon>
    </lineage>
</organism>
<evidence type="ECO:0000313" key="3">
    <source>
        <dbReference type="Proteomes" id="UP000694308"/>
    </source>
</evidence>
<name>A0A949WSQ0_9CLOT</name>
<gene>
    <name evidence="2" type="ORF">I6U48_20740</name>
</gene>
<dbReference type="PROSITE" id="PS51746">
    <property type="entry name" value="PPM_2"/>
    <property type="match status" value="1"/>
</dbReference>
<dbReference type="InterPro" id="IPR001932">
    <property type="entry name" value="PPM-type_phosphatase-like_dom"/>
</dbReference>
<dbReference type="InterPro" id="IPR015655">
    <property type="entry name" value="PP2C"/>
</dbReference>
<protein>
    <submittedName>
        <fullName evidence="2">Serine/threonine-protein phosphatase</fullName>
    </submittedName>
</protein>
<dbReference type="Pfam" id="PF13672">
    <property type="entry name" value="PP2C_2"/>
    <property type="match status" value="1"/>
</dbReference>
<dbReference type="EMBL" id="JAEEGC010000119">
    <property type="protein sequence ID" value="MBV7275331.1"/>
    <property type="molecule type" value="Genomic_DNA"/>
</dbReference>
<dbReference type="GO" id="GO:0004722">
    <property type="term" value="F:protein serine/threonine phosphatase activity"/>
    <property type="evidence" value="ECO:0007669"/>
    <property type="project" value="InterPro"/>
</dbReference>
<evidence type="ECO:0000259" key="1">
    <source>
        <dbReference type="PROSITE" id="PS51746"/>
    </source>
</evidence>
<feature type="domain" description="PPM-type phosphatase" evidence="1">
    <location>
        <begin position="31"/>
        <end position="269"/>
    </location>
</feature>
<dbReference type="SMART" id="SM00332">
    <property type="entry name" value="PP2Cc"/>
    <property type="match status" value="1"/>
</dbReference>
<accession>A0A949WSQ0</accession>
<dbReference type="PANTHER" id="PTHR47992">
    <property type="entry name" value="PROTEIN PHOSPHATASE"/>
    <property type="match status" value="1"/>
</dbReference>
<dbReference type="CDD" id="cd00143">
    <property type="entry name" value="PP2Cc"/>
    <property type="match status" value="1"/>
</dbReference>
<dbReference type="AlphaFoldDB" id="A0A949WSQ0"/>
<dbReference type="Proteomes" id="UP000694308">
    <property type="component" value="Unassembled WGS sequence"/>
</dbReference>
<evidence type="ECO:0000313" key="2">
    <source>
        <dbReference type="EMBL" id="MBV7275331.1"/>
    </source>
</evidence>
<dbReference type="RefSeq" id="WP_218322385.1">
    <property type="nucleotide sequence ID" value="NZ_JAEEGC010000119.1"/>
</dbReference>
<comment type="caution">
    <text evidence="2">The sequence shown here is derived from an EMBL/GenBank/DDBJ whole genome shotgun (WGS) entry which is preliminary data.</text>
</comment>
<keyword evidence="3" id="KW-1185">Reference proteome</keyword>
<proteinExistence type="predicted"/>
<sequence>MKKSLLFLIIIVLLFYIRHILRNKSREKYIAIGNEQIIGKREEQEDSFSTIVSEKGIMAVLADGIGGYSKGKIASSIVVNTFVHEFLKSPDLAHMEIFFKSTAKTANKEILEKIKGVKSGSTVAVVIIYENYLYWASVGDSAIALFRKGEFINLNKKHIFESLLQEQYLSGKISKEAILKNPMKKRLTDYIGHDEFKEIEINKYPIELKQGDKIILCSDGVYNSISEFEMEKVLEKNVEPFKASEEIIDIINKKNYPKQDNATIIVLKNED</sequence>
<dbReference type="SMART" id="SM00331">
    <property type="entry name" value="PP2C_SIG"/>
    <property type="match status" value="1"/>
</dbReference>
<reference evidence="2" key="1">
    <citation type="submission" date="2020-12" db="EMBL/GenBank/DDBJ databases">
        <title>Clostridium thailandense sp. nov., a novel acetogenic bacterium isolated from peat land soil in Thailand.</title>
        <authorList>
            <person name="Chaikitkaew S."/>
            <person name="Birkeland N.K."/>
        </authorList>
    </citation>
    <scope>NUCLEOTIDE SEQUENCE</scope>
    <source>
        <strain evidence="2">PL3</strain>
    </source>
</reference>